<dbReference type="Proteomes" id="UP000028493">
    <property type="component" value="Unassembled WGS sequence"/>
</dbReference>
<dbReference type="RefSeq" id="WP_038195654.1">
    <property type="nucleotide sequence ID" value="NZ_CAWLXS010000175.1"/>
</dbReference>
<dbReference type="EMBL" id="CBSZ010000089">
    <property type="protein sequence ID" value="CDH23429.1"/>
    <property type="molecule type" value="Genomic_DNA"/>
</dbReference>
<protein>
    <submittedName>
        <fullName evidence="1">Uncharacterized protein</fullName>
    </submittedName>
</protein>
<dbReference type="InterPro" id="IPR000836">
    <property type="entry name" value="PRTase_dom"/>
</dbReference>
<dbReference type="Gene3D" id="3.40.50.2020">
    <property type="match status" value="1"/>
</dbReference>
<dbReference type="CDD" id="cd06223">
    <property type="entry name" value="PRTases_typeI"/>
    <property type="match status" value="1"/>
</dbReference>
<reference evidence="1" key="1">
    <citation type="submission" date="2013-07" db="EMBL/GenBank/DDBJ databases">
        <title>Sub-species coevolution in mutualistic symbiosis.</title>
        <authorList>
            <person name="Murfin K."/>
            <person name="Klassen J."/>
            <person name="Lee M."/>
            <person name="Forst S."/>
            <person name="Stock P."/>
            <person name="Goodrich-Blair H."/>
        </authorList>
    </citation>
    <scope>NUCLEOTIDE SEQUENCE [LARGE SCALE GENOMIC DNA]</scope>
    <source>
        <strain evidence="1">Kraussei Becker Underwood</strain>
    </source>
</reference>
<dbReference type="HOGENOM" id="CLU_096466_0_0_6"/>
<dbReference type="SUPFAM" id="SSF53271">
    <property type="entry name" value="PRTase-like"/>
    <property type="match status" value="1"/>
</dbReference>
<accession>A0A077PU88</accession>
<comment type="caution">
    <text evidence="1">The sequence shown here is derived from an EMBL/GenBank/DDBJ whole genome shotgun (WGS) entry which is preliminary data.</text>
</comment>
<dbReference type="AlphaFoldDB" id="A0A077PU88"/>
<evidence type="ECO:0000313" key="1">
    <source>
        <dbReference type="EMBL" id="CDH23429.1"/>
    </source>
</evidence>
<dbReference type="InterPro" id="IPR029057">
    <property type="entry name" value="PRTase-like"/>
</dbReference>
<sequence length="248" mass="27751">MGFVVDKENNLVTVDHSHNRFCITTPEGNPSTLTLNKVLKVTSIFTRTKGKRDKDAPGDNSPMLYALKGLHNLKTTRKDIMRLNESYRLILETFLQDGFQWDCIIPLPSSSQLTSLFAKKVCKNTCMGVCYNEALVKITAAQVLRDLNTLAIGAKDRSAIHEDIKRFIRYNSPEAPFQIKSIKRVHLRQYINPLMWEGLPSGTAEPRSVLLVDDMITSGTSLLCALNAIQNYYPAANVQALTLFGSSK</sequence>
<name>A0A077PU88_XENBV</name>
<organism evidence="1">
    <name type="scientific">Xenorhabdus bovienii str. kraussei Becker Underwood</name>
    <dbReference type="NCBI Taxonomy" id="1398204"/>
    <lineage>
        <taxon>Bacteria</taxon>
        <taxon>Pseudomonadati</taxon>
        <taxon>Pseudomonadota</taxon>
        <taxon>Gammaproteobacteria</taxon>
        <taxon>Enterobacterales</taxon>
        <taxon>Morganellaceae</taxon>
        <taxon>Xenorhabdus</taxon>
    </lineage>
</organism>
<proteinExistence type="predicted"/>
<gene>
    <name evidence="1" type="ORF">XBKB1_1790031</name>
</gene>